<evidence type="ECO:0000259" key="2">
    <source>
        <dbReference type="Pfam" id="PF12740"/>
    </source>
</evidence>
<reference evidence="4" key="1">
    <citation type="submission" date="2017-08" db="EMBL/GenBank/DDBJ databases">
        <title>Direct submision.</title>
        <authorList>
            <person name="Kim S.-J."/>
            <person name="Rhee S.-K."/>
        </authorList>
    </citation>
    <scope>NUCLEOTIDE SEQUENCE [LARGE SCALE GENOMIC DNA]</scope>
    <source>
        <strain evidence="4">GI5</strain>
    </source>
</reference>
<proteinExistence type="predicted"/>
<evidence type="ECO:0000313" key="3">
    <source>
        <dbReference type="EMBL" id="AUM12173.1"/>
    </source>
</evidence>
<dbReference type="PANTHER" id="PTHR22946">
    <property type="entry name" value="DIENELACTONE HYDROLASE DOMAIN-CONTAINING PROTEIN-RELATED"/>
    <property type="match status" value="1"/>
</dbReference>
<accession>A0A2K9LIT3</accession>
<evidence type="ECO:0000256" key="1">
    <source>
        <dbReference type="ARBA" id="ARBA00022801"/>
    </source>
</evidence>
<gene>
    <name evidence="3" type="ORF">Kalk_07010</name>
</gene>
<dbReference type="InterPro" id="IPR050261">
    <property type="entry name" value="FrsA_esterase"/>
</dbReference>
<sequence>MSQVPPTPPTDDPMGDCPSTAICRGEAPGSYSGNGPYGSRSYTLSRFQTPGGATVYYPSNAEPPYSGLVFTPPYTGTQAMFRAWGPFFASHGIVLVTMDTSTTVDTVDQRASQQKRVLDVLKQENTRSGSPLRGKLDTSRLGAVGWSMGGGATWINSAEYNGLKTAMSLAGHNMTAIDLDSKGGNTRVPTLLFNGALDLTMLGGLGQSIGVYNAIPRGIPKVIYEVASAGHFDWGSPTAANRSVAGIALAFHKTFLDGDTRWVSYIKRPSSDVATWRTENLPQ</sequence>
<dbReference type="GO" id="GO:0052689">
    <property type="term" value="F:carboxylic ester hydrolase activity"/>
    <property type="evidence" value="ECO:0007669"/>
    <property type="project" value="UniProtKB-ARBA"/>
</dbReference>
<dbReference type="AlphaFoldDB" id="A0A2K9LIT3"/>
<protein>
    <recommendedName>
        <fullName evidence="2">PET hydrolase/cutinase-like domain-containing protein</fullName>
    </recommendedName>
</protein>
<dbReference type="ESTHER" id="9gamm-a0a2k9lit3">
    <property type="family name" value="Polyesterase-lipase-cutinase"/>
</dbReference>
<dbReference type="EMBL" id="CP022684">
    <property type="protein sequence ID" value="AUM12173.1"/>
    <property type="molecule type" value="Genomic_DNA"/>
</dbReference>
<dbReference type="Pfam" id="PF12740">
    <property type="entry name" value="PETase"/>
    <property type="match status" value="1"/>
</dbReference>
<dbReference type="KEGG" id="kak:Kalk_07010"/>
<dbReference type="SUPFAM" id="SSF53474">
    <property type="entry name" value="alpha/beta-Hydrolases"/>
    <property type="match status" value="1"/>
</dbReference>
<keyword evidence="4" id="KW-1185">Reference proteome</keyword>
<dbReference type="InterPro" id="IPR029058">
    <property type="entry name" value="AB_hydrolase_fold"/>
</dbReference>
<evidence type="ECO:0000313" key="4">
    <source>
        <dbReference type="Proteomes" id="UP000235116"/>
    </source>
</evidence>
<dbReference type="Gene3D" id="3.40.50.1820">
    <property type="entry name" value="alpha/beta hydrolase"/>
    <property type="match status" value="1"/>
</dbReference>
<dbReference type="PANTHER" id="PTHR22946:SF9">
    <property type="entry name" value="POLYKETIDE TRANSFERASE AF380"/>
    <property type="match status" value="1"/>
</dbReference>
<dbReference type="Proteomes" id="UP000235116">
    <property type="component" value="Chromosome"/>
</dbReference>
<dbReference type="InterPro" id="IPR041127">
    <property type="entry name" value="PET_hydrolase/cutinase-like"/>
</dbReference>
<name>A0A2K9LIT3_9GAMM</name>
<keyword evidence="1" id="KW-0378">Hydrolase</keyword>
<organism evidence="3 4">
    <name type="scientific">Ketobacter alkanivorans</name>
    <dbReference type="NCBI Taxonomy" id="1917421"/>
    <lineage>
        <taxon>Bacteria</taxon>
        <taxon>Pseudomonadati</taxon>
        <taxon>Pseudomonadota</taxon>
        <taxon>Gammaproteobacteria</taxon>
        <taxon>Pseudomonadales</taxon>
        <taxon>Ketobacteraceae</taxon>
        <taxon>Ketobacter</taxon>
    </lineage>
</organism>
<feature type="domain" description="PET hydrolase/cutinase-like" evidence="2">
    <location>
        <begin position="33"/>
        <end position="271"/>
    </location>
</feature>
<dbReference type="SMR" id="A0A2K9LIT3"/>